<evidence type="ECO:0000313" key="3">
    <source>
        <dbReference type="Proteomes" id="UP001465153"/>
    </source>
</evidence>
<proteinExistence type="predicted"/>
<evidence type="ECO:0000313" key="2">
    <source>
        <dbReference type="EMBL" id="GAA6166591.1"/>
    </source>
</evidence>
<feature type="signal peptide" evidence="1">
    <location>
        <begin position="1"/>
        <end position="20"/>
    </location>
</feature>
<sequence length="187" mass="21312">MRFIFSVCFVLLFSACSSNNQREDNTRDNITDASAEIKSECVLTAKSVRSCLLSSTDDEIQITVRLDSVSDGEWVIKNVELQELGNIQLITGSEAVTLFEGDSLVVRFQDINFDNRADVAVSTSFGTPNLYFDYWVKSQQGEYQFVGNYPDFKIDSNAQQLISNTKSNAETYRRQVWVWRGEELIER</sequence>
<gene>
    <name evidence="2" type="ORF">NBRC116591_04010</name>
</gene>
<dbReference type="PROSITE" id="PS51257">
    <property type="entry name" value="PROKAR_LIPOPROTEIN"/>
    <property type="match status" value="1"/>
</dbReference>
<dbReference type="NCBIfam" id="NF047539">
    <property type="entry name" value="XAC2610_fam"/>
    <property type="match status" value="1"/>
</dbReference>
<name>A0ABQ0A4L3_9GAMM</name>
<dbReference type="Proteomes" id="UP001465153">
    <property type="component" value="Unassembled WGS sequence"/>
</dbReference>
<keyword evidence="3" id="KW-1185">Reference proteome</keyword>
<protein>
    <recommendedName>
        <fullName evidence="4">Lipoprotein</fullName>
    </recommendedName>
</protein>
<reference evidence="2 3" key="1">
    <citation type="submission" date="2024-04" db="EMBL/GenBank/DDBJ databases">
        <title>Draft genome sequence of Sessilibacter corallicola NBRC 116591.</title>
        <authorList>
            <person name="Miyakawa T."/>
            <person name="Kusuya Y."/>
            <person name="Miura T."/>
        </authorList>
    </citation>
    <scope>NUCLEOTIDE SEQUENCE [LARGE SCALE GENOMIC DNA]</scope>
    <source>
        <strain evidence="2 3">KU-00831-HH</strain>
    </source>
</reference>
<organism evidence="2 3">
    <name type="scientific">Sessilibacter corallicola</name>
    <dbReference type="NCBI Taxonomy" id="2904075"/>
    <lineage>
        <taxon>Bacteria</taxon>
        <taxon>Pseudomonadati</taxon>
        <taxon>Pseudomonadota</taxon>
        <taxon>Gammaproteobacteria</taxon>
        <taxon>Cellvibrionales</taxon>
        <taxon>Cellvibrionaceae</taxon>
        <taxon>Sessilibacter</taxon>
    </lineage>
</organism>
<evidence type="ECO:0008006" key="4">
    <source>
        <dbReference type="Google" id="ProtNLM"/>
    </source>
</evidence>
<evidence type="ECO:0000256" key="1">
    <source>
        <dbReference type="SAM" id="SignalP"/>
    </source>
</evidence>
<keyword evidence="1" id="KW-0732">Signal</keyword>
<dbReference type="RefSeq" id="WP_353301487.1">
    <property type="nucleotide sequence ID" value="NZ_BAABWN010000001.1"/>
</dbReference>
<accession>A0ABQ0A4L3</accession>
<comment type="caution">
    <text evidence="2">The sequence shown here is derived from an EMBL/GenBank/DDBJ whole genome shotgun (WGS) entry which is preliminary data.</text>
</comment>
<feature type="chain" id="PRO_5045196450" description="Lipoprotein" evidence="1">
    <location>
        <begin position="21"/>
        <end position="187"/>
    </location>
</feature>
<dbReference type="EMBL" id="BAABWN010000001">
    <property type="protein sequence ID" value="GAA6166591.1"/>
    <property type="molecule type" value="Genomic_DNA"/>
</dbReference>
<dbReference type="InterPro" id="IPR058087">
    <property type="entry name" value="XAC2610_dom"/>
</dbReference>